<organism evidence="5 6">
    <name type="scientific">Alloyangia pacifica</name>
    <dbReference type="NCBI Taxonomy" id="311180"/>
    <lineage>
        <taxon>Bacteria</taxon>
        <taxon>Pseudomonadati</taxon>
        <taxon>Pseudomonadota</taxon>
        <taxon>Alphaproteobacteria</taxon>
        <taxon>Rhodobacterales</taxon>
        <taxon>Roseobacteraceae</taxon>
        <taxon>Alloyangia</taxon>
    </lineage>
</organism>
<keyword evidence="2 4" id="KW-0963">Cytoplasm</keyword>
<comment type="similarity">
    <text evidence="4">Belongs to the NapD family.</text>
</comment>
<comment type="subunit">
    <text evidence="4">Interacts with the cytoplasmic NapA precursor.</text>
</comment>
<dbReference type="RefSeq" id="WP_092427153.1">
    <property type="nucleotide sequence ID" value="NZ_FNCL01000009.1"/>
</dbReference>
<dbReference type="HAMAP" id="MF_02200">
    <property type="entry name" value="NapD"/>
    <property type="match status" value="1"/>
</dbReference>
<evidence type="ECO:0000313" key="6">
    <source>
        <dbReference type="Proteomes" id="UP000199392"/>
    </source>
</evidence>
<protein>
    <recommendedName>
        <fullName evidence="4">Chaperone NapD</fullName>
    </recommendedName>
    <alternativeName>
        <fullName evidence="4">NapA signal peptide-binding chaperone NapD</fullName>
    </alternativeName>
</protein>
<evidence type="ECO:0000256" key="4">
    <source>
        <dbReference type="HAMAP-Rule" id="MF_02200"/>
    </source>
</evidence>
<evidence type="ECO:0000256" key="1">
    <source>
        <dbReference type="ARBA" id="ARBA00004496"/>
    </source>
</evidence>
<dbReference type="Gene3D" id="3.30.70.920">
    <property type="match status" value="1"/>
</dbReference>
<dbReference type="GO" id="GO:0051224">
    <property type="term" value="P:negative regulation of protein transport"/>
    <property type="evidence" value="ECO:0007669"/>
    <property type="project" value="UniProtKB-UniRule"/>
</dbReference>
<evidence type="ECO:0000256" key="2">
    <source>
        <dbReference type="ARBA" id="ARBA00022490"/>
    </source>
</evidence>
<evidence type="ECO:0000313" key="5">
    <source>
        <dbReference type="EMBL" id="SFT01983.1"/>
    </source>
</evidence>
<dbReference type="AlphaFoldDB" id="A0A1I6UKM7"/>
<reference evidence="6" key="1">
    <citation type="submission" date="2016-10" db="EMBL/GenBank/DDBJ databases">
        <authorList>
            <person name="Varghese N."/>
            <person name="Submissions S."/>
        </authorList>
    </citation>
    <scope>NUCLEOTIDE SEQUENCE [LARGE SCALE GENOMIC DNA]</scope>
    <source>
        <strain evidence="6">DSM 26894</strain>
    </source>
</reference>
<evidence type="ECO:0000256" key="3">
    <source>
        <dbReference type="ARBA" id="ARBA00023186"/>
    </source>
</evidence>
<dbReference type="Proteomes" id="UP000199392">
    <property type="component" value="Unassembled WGS sequence"/>
</dbReference>
<dbReference type="Pfam" id="PF03927">
    <property type="entry name" value="NapD"/>
    <property type="match status" value="1"/>
</dbReference>
<dbReference type="STRING" id="311180.SAMN04488050_108121"/>
<dbReference type="OrthoDB" id="7306089at2"/>
<comment type="subcellular location">
    <subcellularLocation>
        <location evidence="1 4">Cytoplasm</location>
    </subcellularLocation>
</comment>
<keyword evidence="6" id="KW-1185">Reference proteome</keyword>
<dbReference type="PANTHER" id="PTHR38603">
    <property type="entry name" value="CHAPERONE NAPD"/>
    <property type="match status" value="1"/>
</dbReference>
<proteinExistence type="inferred from homology"/>
<dbReference type="EMBL" id="FOZW01000008">
    <property type="protein sequence ID" value="SFT01983.1"/>
    <property type="molecule type" value="Genomic_DNA"/>
</dbReference>
<gene>
    <name evidence="4" type="primary">napD</name>
    <name evidence="5" type="ORF">SAMN04488050_108121</name>
</gene>
<sequence length="90" mass="9782">MNICGCLVHVAQDALPVARAQIEALDGVEVHAQSDDGRLVVVVEDTDTAFASDIIMSLHQIRGVISLTINYHHFEDLDQRPSPAAPHPET</sequence>
<dbReference type="GO" id="GO:0005048">
    <property type="term" value="F:signal sequence binding"/>
    <property type="evidence" value="ECO:0007669"/>
    <property type="project" value="UniProtKB-UniRule"/>
</dbReference>
<keyword evidence="3 4" id="KW-0143">Chaperone</keyword>
<comment type="function">
    <text evidence="4">Chaperone for NapA, the catalytic subunit of the periplasmic nitrate reductase. It binds directly and specifically to the twin-arginine signal peptide of NapA, preventing premature interaction with the Tat translocase and premature export.</text>
</comment>
<dbReference type="GO" id="GO:0005737">
    <property type="term" value="C:cytoplasm"/>
    <property type="evidence" value="ECO:0007669"/>
    <property type="project" value="UniProtKB-SubCell"/>
</dbReference>
<dbReference type="InterPro" id="IPR005623">
    <property type="entry name" value="Chaperone_NapD_NO3_reduct"/>
</dbReference>
<name>A0A1I6UKM7_9RHOB</name>
<dbReference type="PANTHER" id="PTHR38603:SF1">
    <property type="entry name" value="CHAPERONE NAPD"/>
    <property type="match status" value="1"/>
</dbReference>
<accession>A0A1I6UKM7</accession>